<evidence type="ECO:0000313" key="1">
    <source>
        <dbReference type="EMBL" id="MFC5346058.1"/>
    </source>
</evidence>
<dbReference type="Pfam" id="PF19891">
    <property type="entry name" value="DUF6364"/>
    <property type="match status" value="1"/>
</dbReference>
<dbReference type="SUPFAM" id="SSF47598">
    <property type="entry name" value="Ribbon-helix-helix"/>
    <property type="match status" value="1"/>
</dbReference>
<dbReference type="InterPro" id="IPR010985">
    <property type="entry name" value="Ribbon_hlx_hlx"/>
</dbReference>
<protein>
    <submittedName>
        <fullName evidence="1">DUF6364 family protein</fullName>
    </submittedName>
</protein>
<accession>A0ABW0G0F0</accession>
<dbReference type="InterPro" id="IPR045944">
    <property type="entry name" value="DUF6364"/>
</dbReference>
<comment type="caution">
    <text evidence="1">The sequence shown here is derived from an EMBL/GenBank/DDBJ whole genome shotgun (WGS) entry which is preliminary data.</text>
</comment>
<gene>
    <name evidence="1" type="ORF">ACFPIE_19245</name>
</gene>
<keyword evidence="2" id="KW-1185">Reference proteome</keyword>
<dbReference type="EMBL" id="JBHSLF010000055">
    <property type="protein sequence ID" value="MFC5346058.1"/>
    <property type="molecule type" value="Genomic_DNA"/>
</dbReference>
<dbReference type="Proteomes" id="UP001596152">
    <property type="component" value="Unassembled WGS sequence"/>
</dbReference>
<evidence type="ECO:0000313" key="2">
    <source>
        <dbReference type="Proteomes" id="UP001596152"/>
    </source>
</evidence>
<dbReference type="RefSeq" id="WP_374038372.1">
    <property type="nucleotide sequence ID" value="NZ_CP169082.1"/>
</dbReference>
<name>A0ABW0G0F0_9CAUL</name>
<organism evidence="1 2">
    <name type="scientific">Brevundimonas staleyi</name>
    <dbReference type="NCBI Taxonomy" id="74326"/>
    <lineage>
        <taxon>Bacteria</taxon>
        <taxon>Pseudomonadati</taxon>
        <taxon>Pseudomonadota</taxon>
        <taxon>Alphaproteobacteria</taxon>
        <taxon>Caulobacterales</taxon>
        <taxon>Caulobacteraceae</taxon>
        <taxon>Brevundimonas</taxon>
    </lineage>
</organism>
<sequence>MRTTLNIDDDVLAKAKALAERQGRSLGEVVSDLVRQEMDRSKFKGVRRDGILLAPDRPGPRITTEIVNALRDDEEF</sequence>
<proteinExistence type="predicted"/>
<reference evidence="2" key="1">
    <citation type="journal article" date="2019" name="Int. J. Syst. Evol. Microbiol.">
        <title>The Global Catalogue of Microorganisms (GCM) 10K type strain sequencing project: providing services to taxonomists for standard genome sequencing and annotation.</title>
        <authorList>
            <consortium name="The Broad Institute Genomics Platform"/>
            <consortium name="The Broad Institute Genome Sequencing Center for Infectious Disease"/>
            <person name="Wu L."/>
            <person name="Ma J."/>
        </authorList>
    </citation>
    <scope>NUCLEOTIDE SEQUENCE [LARGE SCALE GENOMIC DNA]</scope>
    <source>
        <strain evidence="2">JCM 12125</strain>
    </source>
</reference>